<feature type="transmembrane region" description="Helical" evidence="7">
    <location>
        <begin position="175"/>
        <end position="196"/>
    </location>
</feature>
<evidence type="ECO:0000259" key="8">
    <source>
        <dbReference type="PROSITE" id="PS50222"/>
    </source>
</evidence>
<keyword evidence="3" id="KW-0106">Calcium</keyword>
<protein>
    <recommendedName>
        <fullName evidence="8">EF-hand domain-containing protein</fullName>
    </recommendedName>
</protein>
<feature type="transmembrane region" description="Helical" evidence="7">
    <location>
        <begin position="216"/>
        <end position="238"/>
    </location>
</feature>
<dbReference type="AlphaFoldDB" id="A0A9W8DXM0"/>
<feature type="transmembrane region" description="Helical" evidence="7">
    <location>
        <begin position="466"/>
        <end position="485"/>
    </location>
</feature>
<reference evidence="9" key="1">
    <citation type="submission" date="2022-07" db="EMBL/GenBank/DDBJ databases">
        <title>Phylogenomic reconstructions and comparative analyses of Kickxellomycotina fungi.</title>
        <authorList>
            <person name="Reynolds N.K."/>
            <person name="Stajich J.E."/>
            <person name="Barry K."/>
            <person name="Grigoriev I.V."/>
            <person name="Crous P."/>
            <person name="Smith M.E."/>
        </authorList>
    </citation>
    <scope>NUCLEOTIDE SEQUENCE</scope>
    <source>
        <strain evidence="9">RSA 861</strain>
    </source>
</reference>
<dbReference type="GO" id="GO:0005509">
    <property type="term" value="F:calcium ion binding"/>
    <property type="evidence" value="ECO:0007669"/>
    <property type="project" value="InterPro"/>
</dbReference>
<feature type="compositionally biased region" description="Basic and acidic residues" evidence="6">
    <location>
        <begin position="28"/>
        <end position="46"/>
    </location>
</feature>
<feature type="region of interest" description="Disordered" evidence="6">
    <location>
        <begin position="300"/>
        <end position="322"/>
    </location>
</feature>
<evidence type="ECO:0000256" key="7">
    <source>
        <dbReference type="SAM" id="Phobius"/>
    </source>
</evidence>
<dbReference type="PROSITE" id="PS50222">
    <property type="entry name" value="EF_HAND_2"/>
    <property type="match status" value="1"/>
</dbReference>
<dbReference type="GO" id="GO:0016020">
    <property type="term" value="C:membrane"/>
    <property type="evidence" value="ECO:0007669"/>
    <property type="project" value="UniProtKB-SubCell"/>
</dbReference>
<dbReference type="EMBL" id="JANBPT010000009">
    <property type="protein sequence ID" value="KAJ1930330.1"/>
    <property type="molecule type" value="Genomic_DNA"/>
</dbReference>
<organism evidence="9 10">
    <name type="scientific">Tieghemiomyces parasiticus</name>
    <dbReference type="NCBI Taxonomy" id="78921"/>
    <lineage>
        <taxon>Eukaryota</taxon>
        <taxon>Fungi</taxon>
        <taxon>Fungi incertae sedis</taxon>
        <taxon>Zoopagomycota</taxon>
        <taxon>Kickxellomycotina</taxon>
        <taxon>Dimargaritomycetes</taxon>
        <taxon>Dimargaritales</taxon>
        <taxon>Dimargaritaceae</taxon>
        <taxon>Tieghemiomyces</taxon>
    </lineage>
</organism>
<evidence type="ECO:0000313" key="9">
    <source>
        <dbReference type="EMBL" id="KAJ1930330.1"/>
    </source>
</evidence>
<dbReference type="OrthoDB" id="544685at2759"/>
<dbReference type="InterPro" id="IPR006685">
    <property type="entry name" value="MscS_channel_2nd"/>
</dbReference>
<dbReference type="SUPFAM" id="SSF47473">
    <property type="entry name" value="EF-hand"/>
    <property type="match status" value="1"/>
</dbReference>
<feature type="compositionally biased region" description="Basic and acidic residues" evidence="6">
    <location>
        <begin position="678"/>
        <end position="698"/>
    </location>
</feature>
<dbReference type="Gene3D" id="1.10.238.10">
    <property type="entry name" value="EF-hand"/>
    <property type="match status" value="1"/>
</dbReference>
<dbReference type="GO" id="GO:0005262">
    <property type="term" value="F:calcium channel activity"/>
    <property type="evidence" value="ECO:0007669"/>
    <property type="project" value="TreeGrafter"/>
</dbReference>
<dbReference type="PANTHER" id="PTHR31323:SF1">
    <property type="entry name" value="MECHANOSENSITIVE ION CHANNEL PROTEIN"/>
    <property type="match status" value="1"/>
</dbReference>
<evidence type="ECO:0000256" key="5">
    <source>
        <dbReference type="ARBA" id="ARBA00023136"/>
    </source>
</evidence>
<gene>
    <name evidence="9" type="ORF">IWQ60_000351</name>
</gene>
<dbReference type="InterPro" id="IPR058650">
    <property type="entry name" value="Msy1/2-like"/>
</dbReference>
<dbReference type="SMART" id="SM00054">
    <property type="entry name" value="EFh"/>
    <property type="match status" value="1"/>
</dbReference>
<dbReference type="Pfam" id="PF00924">
    <property type="entry name" value="MS_channel_2nd"/>
    <property type="match status" value="1"/>
</dbReference>
<dbReference type="InterPro" id="IPR011992">
    <property type="entry name" value="EF-hand-dom_pair"/>
</dbReference>
<evidence type="ECO:0000313" key="10">
    <source>
        <dbReference type="Proteomes" id="UP001150569"/>
    </source>
</evidence>
<comment type="caution">
    <text evidence="9">The sequence shown here is derived from an EMBL/GenBank/DDBJ whole genome shotgun (WGS) entry which is preliminary data.</text>
</comment>
<evidence type="ECO:0000256" key="1">
    <source>
        <dbReference type="ARBA" id="ARBA00004370"/>
    </source>
</evidence>
<feature type="transmembrane region" description="Helical" evidence="7">
    <location>
        <begin position="125"/>
        <end position="154"/>
    </location>
</feature>
<dbReference type="PANTHER" id="PTHR31323">
    <property type="entry name" value="MECHANOSENSITIVE ION CHANNEL PROTEIN MSY2"/>
    <property type="match status" value="1"/>
</dbReference>
<feature type="domain" description="EF-hand" evidence="8">
    <location>
        <begin position="386"/>
        <end position="421"/>
    </location>
</feature>
<dbReference type="Pfam" id="PF25886">
    <property type="entry name" value="Msy1"/>
    <property type="match status" value="1"/>
</dbReference>
<keyword evidence="2 7" id="KW-0812">Transmembrane</keyword>
<evidence type="ECO:0000256" key="3">
    <source>
        <dbReference type="ARBA" id="ARBA00022837"/>
    </source>
</evidence>
<dbReference type="InterPro" id="IPR018247">
    <property type="entry name" value="EF_Hand_1_Ca_BS"/>
</dbReference>
<feature type="region of interest" description="Disordered" evidence="6">
    <location>
        <begin position="656"/>
        <end position="728"/>
    </location>
</feature>
<comment type="subcellular location">
    <subcellularLocation>
        <location evidence="1">Membrane</location>
    </subcellularLocation>
</comment>
<dbReference type="Proteomes" id="UP001150569">
    <property type="component" value="Unassembled WGS sequence"/>
</dbReference>
<dbReference type="InterPro" id="IPR023408">
    <property type="entry name" value="MscS_beta-dom_sf"/>
</dbReference>
<accession>A0A9W8DXM0</accession>
<sequence length="755" mass="84632">MLPQRSEKKAQFRDTSGDSVIELTENPNLKEYRQPDSDDEHDHNDNESEIQDDDQTEKSVHAPLGSNRAWWRLHPLLRALVLIVTVGGVLATPAIVVGVLYREHLEQSMRDADEPYYTKLKVVRWFTWLAIIWVLGVLVFHLVLSIPSLVLTVAKKLTGGQSEKLRTRLEYFNAASLYVKLTLTCMLALLSFSVVFPNARPTGDSTFADKEPESKAIFNVIACLFIASVMFFVEKVLLQMISTRFHATAYRERLRDLKYGLWVIDTLEDARRRGEESNNSTFTPFAWTRRGNRESTADFFAPGDPRSRAGSNAGSQVEHKGTGTPALIQPFNMIANTMRNVGKQAINADVDINSNSRARRLAKKLFDALQGTRDYLTMQDFIPYFRNTKEASKAFELFDKDHNGDVTKKEMRAKIMAIYKERRDLNSSLRDMSQIVGKLDKIMIVICVILIAIFSSMVFGQNPASTLVSFGTLFVGWSFIFGATLKNMFECLIFLFITHPYDAGDLVVINGITMTVTKVRVLSTIFTRGDGQYVVAPNSALLNLFINNLRRSPPQSETITVNFDFYTPETKLDQLKERLDHFLDQFPRIFEPGVGFSVDSVIDAHKIAVNLSLSYKANWQNGAPRAEGRNKFMVYLRNCMMDLDIRCFGLTQPVQLQGPPPRYDDLGSDMTPPTGPHPDGDDSYRRRPRTNSDEDPLHRSGSTMYDRAPGGNAGSSSGTHLNAGNRNGQNAQTDYTAAGIAAASTGLIAANVFGF</sequence>
<feature type="compositionally biased region" description="Basic and acidic residues" evidence="6">
    <location>
        <begin position="1"/>
        <end position="16"/>
    </location>
</feature>
<keyword evidence="10" id="KW-1185">Reference proteome</keyword>
<evidence type="ECO:0000256" key="4">
    <source>
        <dbReference type="ARBA" id="ARBA00022989"/>
    </source>
</evidence>
<dbReference type="InterPro" id="IPR010920">
    <property type="entry name" value="LSM_dom_sf"/>
</dbReference>
<feature type="compositionally biased region" description="Polar residues" evidence="6">
    <location>
        <begin position="714"/>
        <end position="728"/>
    </location>
</feature>
<feature type="region of interest" description="Disordered" evidence="6">
    <location>
        <begin position="1"/>
        <end position="58"/>
    </location>
</feature>
<name>A0A9W8DXM0_9FUNG</name>
<dbReference type="GO" id="GO:0006874">
    <property type="term" value="P:intracellular calcium ion homeostasis"/>
    <property type="evidence" value="ECO:0007669"/>
    <property type="project" value="TreeGrafter"/>
</dbReference>
<feature type="transmembrane region" description="Helical" evidence="7">
    <location>
        <begin position="76"/>
        <end position="101"/>
    </location>
</feature>
<evidence type="ECO:0000256" key="6">
    <source>
        <dbReference type="SAM" id="MobiDB-lite"/>
    </source>
</evidence>
<keyword evidence="5 7" id="KW-0472">Membrane</keyword>
<dbReference type="Gene3D" id="2.30.30.60">
    <property type="match status" value="1"/>
</dbReference>
<dbReference type="PROSITE" id="PS00018">
    <property type="entry name" value="EF_HAND_1"/>
    <property type="match status" value="1"/>
</dbReference>
<evidence type="ECO:0000256" key="2">
    <source>
        <dbReference type="ARBA" id="ARBA00022692"/>
    </source>
</evidence>
<keyword evidence="4 7" id="KW-1133">Transmembrane helix</keyword>
<dbReference type="SUPFAM" id="SSF50182">
    <property type="entry name" value="Sm-like ribonucleoproteins"/>
    <property type="match status" value="1"/>
</dbReference>
<feature type="transmembrane region" description="Helical" evidence="7">
    <location>
        <begin position="442"/>
        <end position="460"/>
    </location>
</feature>
<dbReference type="InterPro" id="IPR002048">
    <property type="entry name" value="EF_hand_dom"/>
</dbReference>
<proteinExistence type="predicted"/>